<dbReference type="Pfam" id="PF16845">
    <property type="entry name" value="SQAPI"/>
    <property type="match status" value="1"/>
</dbReference>
<name>K9W4D5_9CYAN</name>
<dbReference type="InterPro" id="IPR000010">
    <property type="entry name" value="Cystatin_dom"/>
</dbReference>
<gene>
    <name evidence="3" type="ORF">Cri9333_3850</name>
</gene>
<proteinExistence type="predicted"/>
<dbReference type="RefSeq" id="WP_015204759.1">
    <property type="nucleotide sequence ID" value="NC_019753.1"/>
</dbReference>
<feature type="domain" description="Cystatin" evidence="2">
    <location>
        <begin position="36"/>
        <end position="111"/>
    </location>
</feature>
<feature type="signal peptide" evidence="1">
    <location>
        <begin position="1"/>
        <end position="26"/>
    </location>
</feature>
<organism evidence="3 4">
    <name type="scientific">Crinalium epipsammum PCC 9333</name>
    <dbReference type="NCBI Taxonomy" id="1173022"/>
    <lineage>
        <taxon>Bacteria</taxon>
        <taxon>Bacillati</taxon>
        <taxon>Cyanobacteriota</taxon>
        <taxon>Cyanophyceae</taxon>
        <taxon>Gomontiellales</taxon>
        <taxon>Gomontiellaceae</taxon>
        <taxon>Crinalium</taxon>
    </lineage>
</organism>
<sequence>MKYNFRVALILVALSLPFVNMPENLAQIPGGYNNADKTDQDVVKAAKFAFNTQRLKQRRSISLISIERAEMQVVAGRNYQLWLKVKNNNQIQQVTTVVYLDLQQRYSLSSWKVEKCKR</sequence>
<evidence type="ECO:0000259" key="2">
    <source>
        <dbReference type="Pfam" id="PF16845"/>
    </source>
</evidence>
<dbReference type="Gene3D" id="3.10.450.10">
    <property type="match status" value="1"/>
</dbReference>
<evidence type="ECO:0000313" key="4">
    <source>
        <dbReference type="Proteomes" id="UP000010472"/>
    </source>
</evidence>
<dbReference type="KEGG" id="cep:Cri9333_3850"/>
<evidence type="ECO:0000313" key="3">
    <source>
        <dbReference type="EMBL" id="AFZ14659.1"/>
    </source>
</evidence>
<dbReference type="AlphaFoldDB" id="K9W4D5"/>
<accession>K9W4D5</accession>
<dbReference type="PANTHER" id="PTHR47364">
    <property type="entry name" value="CYSTEINE PROTEINASE INHIBITOR 5"/>
    <property type="match status" value="1"/>
</dbReference>
<dbReference type="HOGENOM" id="CLU_2069169_0_0_3"/>
<evidence type="ECO:0000256" key="1">
    <source>
        <dbReference type="SAM" id="SignalP"/>
    </source>
</evidence>
<dbReference type="Proteomes" id="UP000010472">
    <property type="component" value="Chromosome"/>
</dbReference>
<dbReference type="PANTHER" id="PTHR47364:SF2">
    <property type="entry name" value="CYSTEINE PROTEINASE INHIBITOR 5"/>
    <property type="match status" value="1"/>
</dbReference>
<dbReference type="GO" id="GO:0004869">
    <property type="term" value="F:cysteine-type endopeptidase inhibitor activity"/>
    <property type="evidence" value="ECO:0007669"/>
    <property type="project" value="InterPro"/>
</dbReference>
<dbReference type="SUPFAM" id="SSF54403">
    <property type="entry name" value="Cystatin/monellin"/>
    <property type="match status" value="1"/>
</dbReference>
<feature type="chain" id="PRO_5003937197" description="Cystatin domain-containing protein" evidence="1">
    <location>
        <begin position="27"/>
        <end position="118"/>
    </location>
</feature>
<keyword evidence="4" id="KW-1185">Reference proteome</keyword>
<dbReference type="EMBL" id="CP003620">
    <property type="protein sequence ID" value="AFZ14659.1"/>
    <property type="molecule type" value="Genomic_DNA"/>
</dbReference>
<reference evidence="3 4" key="1">
    <citation type="submission" date="2012-06" db="EMBL/GenBank/DDBJ databases">
        <title>Finished chromosome of genome of Crinalium epipsammum PCC 9333.</title>
        <authorList>
            <consortium name="US DOE Joint Genome Institute"/>
            <person name="Gugger M."/>
            <person name="Coursin T."/>
            <person name="Rippka R."/>
            <person name="Tandeau De Marsac N."/>
            <person name="Huntemann M."/>
            <person name="Wei C.-L."/>
            <person name="Han J."/>
            <person name="Detter J.C."/>
            <person name="Han C."/>
            <person name="Tapia R."/>
            <person name="Davenport K."/>
            <person name="Daligault H."/>
            <person name="Erkkila T."/>
            <person name="Gu W."/>
            <person name="Munk A.C.C."/>
            <person name="Teshima H."/>
            <person name="Xu Y."/>
            <person name="Chain P."/>
            <person name="Chen A."/>
            <person name="Krypides N."/>
            <person name="Mavromatis K."/>
            <person name="Markowitz V."/>
            <person name="Szeto E."/>
            <person name="Ivanova N."/>
            <person name="Mikhailova N."/>
            <person name="Ovchinnikova G."/>
            <person name="Pagani I."/>
            <person name="Pati A."/>
            <person name="Goodwin L."/>
            <person name="Peters L."/>
            <person name="Pitluck S."/>
            <person name="Woyke T."/>
            <person name="Kerfeld C."/>
        </authorList>
    </citation>
    <scope>NUCLEOTIDE SEQUENCE [LARGE SCALE GENOMIC DNA]</scope>
    <source>
        <strain evidence="3 4">PCC 9333</strain>
    </source>
</reference>
<dbReference type="InterPro" id="IPR046350">
    <property type="entry name" value="Cystatin_sf"/>
</dbReference>
<keyword evidence="1" id="KW-0732">Signal</keyword>
<protein>
    <recommendedName>
        <fullName evidence="2">Cystatin domain-containing protein</fullName>
    </recommendedName>
</protein>